<organism evidence="2 4">
    <name type="scientific">Sphingomonas koreensis</name>
    <dbReference type="NCBI Taxonomy" id="93064"/>
    <lineage>
        <taxon>Bacteria</taxon>
        <taxon>Pseudomonadati</taxon>
        <taxon>Pseudomonadota</taxon>
        <taxon>Alphaproteobacteria</taxon>
        <taxon>Sphingomonadales</taxon>
        <taxon>Sphingomonadaceae</taxon>
        <taxon>Sphingomonas</taxon>
    </lineage>
</organism>
<name>A0A1L6JFX6_9SPHN</name>
<dbReference type="AlphaFoldDB" id="A0A1L6JFX6"/>
<dbReference type="Proteomes" id="UP000286681">
    <property type="component" value="Unassembled WGS sequence"/>
</dbReference>
<evidence type="ECO:0000313" key="4">
    <source>
        <dbReference type="Proteomes" id="UP000185161"/>
    </source>
</evidence>
<reference evidence="3 5" key="3">
    <citation type="submission" date="2018-07" db="EMBL/GenBank/DDBJ databases">
        <title>Genomic and Epidemiologic Investigation of an Indolent Hospital Outbreak.</title>
        <authorList>
            <person name="Johnson R.C."/>
            <person name="Deming C."/>
            <person name="Conlan S."/>
            <person name="Zellmer C.J."/>
            <person name="Michelin A.V."/>
            <person name="Lee-Lin S."/>
            <person name="Thomas P.J."/>
            <person name="Park M."/>
            <person name="Weingarten R.A."/>
            <person name="Less J."/>
            <person name="Dekker J.P."/>
            <person name="Frank K.M."/>
            <person name="Musser K.A."/>
            <person name="Mcquiston J.R."/>
            <person name="Henderson D.K."/>
            <person name="Lau A.F."/>
            <person name="Palmore T.N."/>
            <person name="Segre J.A."/>
        </authorList>
    </citation>
    <scope>NUCLEOTIDE SEQUENCE [LARGE SCALE GENOMIC DNA]</scope>
    <source>
        <strain evidence="3 5">SK-NIH.Env10_0317</strain>
    </source>
</reference>
<dbReference type="STRING" id="93064.BRX40_05590"/>
<gene>
    <name evidence="2" type="ORF">BRX40_05590</name>
    <name evidence="3" type="ORF">CA257_00420</name>
</gene>
<keyword evidence="4" id="KW-1185">Reference proteome</keyword>
<feature type="domain" description="YozE SAM-like" evidence="1">
    <location>
        <begin position="17"/>
        <end position="73"/>
    </location>
</feature>
<protein>
    <recommendedName>
        <fullName evidence="1">YozE SAM-like domain-containing protein</fullName>
    </recommendedName>
</protein>
<dbReference type="RefSeq" id="WP_075153066.1">
    <property type="nucleotide sequence ID" value="NZ_CP018820.1"/>
</dbReference>
<accession>A0A1L6JFX6</accession>
<dbReference type="Gene3D" id="1.10.150.260">
    <property type="entry name" value="YozE SAM-like"/>
    <property type="match status" value="1"/>
</dbReference>
<dbReference type="SUPFAM" id="SSF140652">
    <property type="entry name" value="YozE-like"/>
    <property type="match status" value="1"/>
</dbReference>
<dbReference type="GeneID" id="44132028"/>
<evidence type="ECO:0000313" key="5">
    <source>
        <dbReference type="Proteomes" id="UP000286681"/>
    </source>
</evidence>
<reference evidence="2" key="1">
    <citation type="submission" date="2016-12" db="EMBL/GenBank/DDBJ databases">
        <title>Whole genome sequencing of Sphingomonas koreensis.</title>
        <authorList>
            <person name="Conlan S."/>
            <person name="Thomas P.J."/>
            <person name="Mullikin J."/>
            <person name="Palmore T.N."/>
            <person name="Frank K.M."/>
            <person name="Segre J.A."/>
        </authorList>
    </citation>
    <scope>NUCLEOTIDE SEQUENCE</scope>
    <source>
        <strain evidence="2">ABOJV</strain>
    </source>
</reference>
<dbReference type="EMBL" id="CP018820">
    <property type="protein sequence ID" value="APR54836.1"/>
    <property type="molecule type" value="Genomic_DNA"/>
</dbReference>
<dbReference type="Proteomes" id="UP000185161">
    <property type="component" value="Chromosome"/>
</dbReference>
<dbReference type="InterPro" id="IPR023089">
    <property type="entry name" value="YozE_SAM-like"/>
</dbReference>
<proteinExistence type="predicted"/>
<dbReference type="OrthoDB" id="7477743at2"/>
<evidence type="ECO:0000313" key="2">
    <source>
        <dbReference type="EMBL" id="APR54836.1"/>
    </source>
</evidence>
<reference evidence="4" key="2">
    <citation type="submission" date="2016-12" db="EMBL/GenBank/DDBJ databases">
        <title>Whole genome sequencing of Sphingomonas sp. ABOJV.</title>
        <authorList>
            <person name="Conlan S."/>
            <person name="Thomas P.J."/>
            <person name="Mullikin J."/>
            <person name="Palmore T.N."/>
            <person name="Frank K.M."/>
            <person name="Segre J.A."/>
        </authorList>
    </citation>
    <scope>NUCLEOTIDE SEQUENCE [LARGE SCALE GENOMIC DNA]</scope>
    <source>
        <strain evidence="4">ABOJV</strain>
    </source>
</reference>
<dbReference type="EMBL" id="QQWO01000001">
    <property type="protein sequence ID" value="RSV08368.1"/>
    <property type="molecule type" value="Genomic_DNA"/>
</dbReference>
<sequence>MPDTNDPESYLRKREPFGRWLIAQRDRGDWVDDLANAARGDRTFPKDGDPEAVRAHLRAQQADGDVFQAVDDAETDWLSY</sequence>
<dbReference type="KEGG" id="skr:BRX40_05590"/>
<evidence type="ECO:0000259" key="1">
    <source>
        <dbReference type="Pfam" id="PF06855"/>
    </source>
</evidence>
<dbReference type="Pfam" id="PF06855">
    <property type="entry name" value="YozE_SAM_like"/>
    <property type="match status" value="1"/>
</dbReference>
<dbReference type="InterPro" id="IPR036806">
    <property type="entry name" value="YozE_SAM-like_sf"/>
</dbReference>
<evidence type="ECO:0000313" key="3">
    <source>
        <dbReference type="EMBL" id="RSV08368.1"/>
    </source>
</evidence>